<dbReference type="AlphaFoldDB" id="A0A2P2NW52"/>
<reference evidence="2" key="1">
    <citation type="submission" date="2018-02" db="EMBL/GenBank/DDBJ databases">
        <title>Rhizophora mucronata_Transcriptome.</title>
        <authorList>
            <person name="Meera S.P."/>
            <person name="Sreeshan A."/>
            <person name="Augustine A."/>
        </authorList>
    </citation>
    <scope>NUCLEOTIDE SEQUENCE</scope>
    <source>
        <tissue evidence="2">Leaf</tissue>
    </source>
</reference>
<feature type="transmembrane region" description="Helical" evidence="1">
    <location>
        <begin position="7"/>
        <end position="28"/>
    </location>
</feature>
<protein>
    <submittedName>
        <fullName evidence="2">Uncharacterized protein</fullName>
    </submittedName>
</protein>
<evidence type="ECO:0000313" key="2">
    <source>
        <dbReference type="EMBL" id="MBX46712.1"/>
    </source>
</evidence>
<keyword evidence="1" id="KW-0812">Transmembrane</keyword>
<keyword evidence="1" id="KW-0472">Membrane</keyword>
<keyword evidence="1" id="KW-1133">Transmembrane helix</keyword>
<accession>A0A2P2NW52</accession>
<evidence type="ECO:0000256" key="1">
    <source>
        <dbReference type="SAM" id="Phobius"/>
    </source>
</evidence>
<proteinExistence type="predicted"/>
<dbReference type="EMBL" id="GGEC01066228">
    <property type="protein sequence ID" value="MBX46712.1"/>
    <property type="molecule type" value="Transcribed_RNA"/>
</dbReference>
<organism evidence="2">
    <name type="scientific">Rhizophora mucronata</name>
    <name type="common">Asiatic mangrove</name>
    <dbReference type="NCBI Taxonomy" id="61149"/>
    <lineage>
        <taxon>Eukaryota</taxon>
        <taxon>Viridiplantae</taxon>
        <taxon>Streptophyta</taxon>
        <taxon>Embryophyta</taxon>
        <taxon>Tracheophyta</taxon>
        <taxon>Spermatophyta</taxon>
        <taxon>Magnoliopsida</taxon>
        <taxon>eudicotyledons</taxon>
        <taxon>Gunneridae</taxon>
        <taxon>Pentapetalae</taxon>
        <taxon>rosids</taxon>
        <taxon>fabids</taxon>
        <taxon>Malpighiales</taxon>
        <taxon>Rhizophoraceae</taxon>
        <taxon>Rhizophora</taxon>
    </lineage>
</organism>
<sequence>MMPGLNLSCYLLLVSLTLLVSTILRLLLQD</sequence>
<name>A0A2P2NW52_RHIMU</name>